<dbReference type="Proteomes" id="UP001162030">
    <property type="component" value="Chromosome"/>
</dbReference>
<accession>A0ABM9HXL3</accession>
<feature type="domain" description="EfeO-type cupredoxin-like" evidence="1">
    <location>
        <begin position="37"/>
        <end position="126"/>
    </location>
</feature>
<dbReference type="Gene3D" id="2.60.40.420">
    <property type="entry name" value="Cupredoxins - blue copper proteins"/>
    <property type="match status" value="1"/>
</dbReference>
<evidence type="ECO:0000313" key="2">
    <source>
        <dbReference type="EMBL" id="CAI8745047.1"/>
    </source>
</evidence>
<evidence type="ECO:0000313" key="3">
    <source>
        <dbReference type="Proteomes" id="UP001162030"/>
    </source>
</evidence>
<protein>
    <submittedName>
        <fullName evidence="2">Plastocyanin</fullName>
    </submittedName>
</protein>
<dbReference type="EMBL" id="OX458333">
    <property type="protein sequence ID" value="CAI8745047.1"/>
    <property type="molecule type" value="Genomic_DNA"/>
</dbReference>
<gene>
    <name evidence="2" type="ORF">MSZNOR_0541</name>
</gene>
<dbReference type="SUPFAM" id="SSF49503">
    <property type="entry name" value="Cupredoxins"/>
    <property type="match status" value="1"/>
</dbReference>
<sequence length="127" mass="14274">MLHGYLKSNLRGPNTMHKRLYSGRLIVLSMLLMIGGSVLAAETYTLVIREHRFEPAELEVPAGQKIKLVVKNEDPTPEEFESHSLKREKIIPGKSQITLSIGPLDPGTYDFFGEFHEETAKGRIIAK</sequence>
<dbReference type="Pfam" id="PF13473">
    <property type="entry name" value="Cupredoxin_1"/>
    <property type="match status" value="1"/>
</dbReference>
<evidence type="ECO:0000259" key="1">
    <source>
        <dbReference type="Pfam" id="PF13473"/>
    </source>
</evidence>
<reference evidence="2 3" key="1">
    <citation type="submission" date="2023-03" db="EMBL/GenBank/DDBJ databases">
        <authorList>
            <person name="Pearce D."/>
        </authorList>
    </citation>
    <scope>NUCLEOTIDE SEQUENCE [LARGE SCALE GENOMIC DNA]</scope>
    <source>
        <strain evidence="2">Msz</strain>
    </source>
</reference>
<dbReference type="InterPro" id="IPR028096">
    <property type="entry name" value="EfeO_Cupredoxin"/>
</dbReference>
<name>A0ABM9HXL3_9GAMM</name>
<dbReference type="InterPro" id="IPR008972">
    <property type="entry name" value="Cupredoxin"/>
</dbReference>
<keyword evidence="3" id="KW-1185">Reference proteome</keyword>
<organism evidence="2 3">
    <name type="scientific">Methylocaldum szegediense</name>
    <dbReference type="NCBI Taxonomy" id="73780"/>
    <lineage>
        <taxon>Bacteria</taxon>
        <taxon>Pseudomonadati</taxon>
        <taxon>Pseudomonadota</taxon>
        <taxon>Gammaproteobacteria</taxon>
        <taxon>Methylococcales</taxon>
        <taxon>Methylococcaceae</taxon>
        <taxon>Methylocaldum</taxon>
    </lineage>
</organism>
<proteinExistence type="predicted"/>